<organism evidence="3 4">
    <name type="scientific">Hyphomicrobium facile</name>
    <dbReference type="NCBI Taxonomy" id="51670"/>
    <lineage>
        <taxon>Bacteria</taxon>
        <taxon>Pseudomonadati</taxon>
        <taxon>Pseudomonadota</taxon>
        <taxon>Alphaproteobacteria</taxon>
        <taxon>Hyphomicrobiales</taxon>
        <taxon>Hyphomicrobiaceae</taxon>
        <taxon>Hyphomicrobium</taxon>
    </lineage>
</organism>
<evidence type="ECO:0000259" key="2">
    <source>
        <dbReference type="Pfam" id="PF13439"/>
    </source>
</evidence>
<evidence type="ECO:0000313" key="4">
    <source>
        <dbReference type="Proteomes" id="UP000199423"/>
    </source>
</evidence>
<dbReference type="Pfam" id="PF13439">
    <property type="entry name" value="Glyco_transf_4"/>
    <property type="match status" value="1"/>
</dbReference>
<feature type="domain" description="Glycosyltransferase subfamily 4-like N-terminal" evidence="2">
    <location>
        <begin position="4"/>
        <end position="159"/>
    </location>
</feature>
<dbReference type="InterPro" id="IPR028098">
    <property type="entry name" value="Glyco_trans_4-like_N"/>
</dbReference>
<dbReference type="EMBL" id="FPCH01000002">
    <property type="protein sequence ID" value="SFV34601.1"/>
    <property type="molecule type" value="Genomic_DNA"/>
</dbReference>
<evidence type="ECO:0000259" key="1">
    <source>
        <dbReference type="Pfam" id="PF00534"/>
    </source>
</evidence>
<dbReference type="RefSeq" id="WP_092867863.1">
    <property type="nucleotide sequence ID" value="NZ_FPCH01000002.1"/>
</dbReference>
<dbReference type="Pfam" id="PF00534">
    <property type="entry name" value="Glycos_transf_1"/>
    <property type="match status" value="1"/>
</dbReference>
<protein>
    <submittedName>
        <fullName evidence="3">Glycosyltransferase involved in cell wall bisynthesis</fullName>
    </submittedName>
</protein>
<dbReference type="GO" id="GO:0016757">
    <property type="term" value="F:glycosyltransferase activity"/>
    <property type="evidence" value="ECO:0007669"/>
    <property type="project" value="InterPro"/>
</dbReference>
<feature type="domain" description="Glycosyl transferase family 1" evidence="1">
    <location>
        <begin position="172"/>
        <end position="320"/>
    </location>
</feature>
<dbReference type="STRING" id="51670.SAMN04488557_2376"/>
<dbReference type="AlphaFoldDB" id="A0A1I7NIV3"/>
<accession>A0A1I7NIV3</accession>
<name>A0A1I7NIV3_9HYPH</name>
<keyword evidence="3" id="KW-0808">Transferase</keyword>
<dbReference type="PANTHER" id="PTHR12526">
    <property type="entry name" value="GLYCOSYLTRANSFERASE"/>
    <property type="match status" value="1"/>
</dbReference>
<sequence>MALVLCRHWLSWGIRPVVVILHAEPADLAPDFAVLAIDCITLDIPRTGRGRYFVLAARVFALARKYRAIGVLSMPFGWHTFIALGARLGGVRHVVAHVGNYPNVANRLAFAKFKMLVQLGRPLTDRLVCCSRHVQQGATKHFGVRVSETAVVYNGVPVETFATGAARGPSDPAKPFTIGMVARLEKHKDQATLIRAAKILKNRGRNVRIEIVGEGSERRVLEQMIETENLADIVSLLGARRDVPAIVAGLDLFAFATTPDEGFGIALAEAMIARVPIVASDVGACREVLDDGSLGLLVPPADPVALADVIDAVRADPHAASIRAIRAREKAMREFSGQAMARAYGEFLGVSPVERFVASALIGQTA</sequence>
<evidence type="ECO:0000313" key="3">
    <source>
        <dbReference type="EMBL" id="SFV34601.1"/>
    </source>
</evidence>
<dbReference type="Proteomes" id="UP000199423">
    <property type="component" value="Unassembled WGS sequence"/>
</dbReference>
<dbReference type="InterPro" id="IPR001296">
    <property type="entry name" value="Glyco_trans_1"/>
</dbReference>
<keyword evidence="4" id="KW-1185">Reference proteome</keyword>
<reference evidence="4" key="1">
    <citation type="submission" date="2016-10" db="EMBL/GenBank/DDBJ databases">
        <authorList>
            <person name="Varghese N."/>
            <person name="Submissions S."/>
        </authorList>
    </citation>
    <scope>NUCLEOTIDE SEQUENCE [LARGE SCALE GENOMIC DNA]</scope>
    <source>
        <strain evidence="4">DSM 1565</strain>
    </source>
</reference>
<gene>
    <name evidence="3" type="ORF">SAMN04488557_2376</name>
</gene>
<dbReference type="CDD" id="cd03811">
    <property type="entry name" value="GT4_GT28_WabH-like"/>
    <property type="match status" value="1"/>
</dbReference>
<dbReference type="PANTHER" id="PTHR12526:SF630">
    <property type="entry name" value="GLYCOSYLTRANSFERASE"/>
    <property type="match status" value="1"/>
</dbReference>
<proteinExistence type="predicted"/>
<dbReference type="OrthoDB" id="9781738at2"/>
<dbReference type="SUPFAM" id="SSF53756">
    <property type="entry name" value="UDP-Glycosyltransferase/glycogen phosphorylase"/>
    <property type="match status" value="1"/>
</dbReference>
<dbReference type="Gene3D" id="3.40.50.2000">
    <property type="entry name" value="Glycogen Phosphorylase B"/>
    <property type="match status" value="2"/>
</dbReference>